<dbReference type="EMBL" id="FQXU01000012">
    <property type="protein sequence ID" value="SHI30973.1"/>
    <property type="molecule type" value="Genomic_DNA"/>
</dbReference>
<proteinExistence type="predicted"/>
<feature type="transmembrane region" description="Helical" evidence="1">
    <location>
        <begin position="340"/>
        <end position="359"/>
    </location>
</feature>
<organism evidence="2 3">
    <name type="scientific">Clostridium intestinale DSM 6191</name>
    <dbReference type="NCBI Taxonomy" id="1121320"/>
    <lineage>
        <taxon>Bacteria</taxon>
        <taxon>Bacillati</taxon>
        <taxon>Bacillota</taxon>
        <taxon>Clostridia</taxon>
        <taxon>Eubacteriales</taxon>
        <taxon>Clostridiaceae</taxon>
        <taxon>Clostridium</taxon>
    </lineage>
</organism>
<dbReference type="Proteomes" id="UP000184241">
    <property type="component" value="Unassembled WGS sequence"/>
</dbReference>
<name>A0A1M6A498_9CLOT</name>
<gene>
    <name evidence="2" type="ORF">SAMN02745941_03598</name>
</gene>
<protein>
    <submittedName>
        <fullName evidence="2">Uncharacterized protein</fullName>
    </submittedName>
</protein>
<keyword evidence="1" id="KW-0472">Membrane</keyword>
<accession>A0A1M6A498</accession>
<keyword evidence="1" id="KW-1133">Transmembrane helix</keyword>
<evidence type="ECO:0000313" key="2">
    <source>
        <dbReference type="EMBL" id="SHI30973.1"/>
    </source>
</evidence>
<evidence type="ECO:0000256" key="1">
    <source>
        <dbReference type="SAM" id="Phobius"/>
    </source>
</evidence>
<dbReference type="AlphaFoldDB" id="A0A1M6A498"/>
<reference evidence="2 3" key="1">
    <citation type="submission" date="2016-11" db="EMBL/GenBank/DDBJ databases">
        <authorList>
            <person name="Jaros S."/>
            <person name="Januszkiewicz K."/>
            <person name="Wedrychowicz H."/>
        </authorList>
    </citation>
    <scope>NUCLEOTIDE SEQUENCE [LARGE SCALE GENOMIC DNA]</scope>
    <source>
        <strain evidence="2 3">DSM 6191</strain>
    </source>
</reference>
<sequence length="366" mass="41746">MNLMKCNFYKIFILFFLVFLVIVNNKIALAEEANNYKKISPENIYLEGDKAKLNYDFDKANNSLEIKVDSIGLEEGYYTSNLYSKGKYNWNSFGMISFNVQNNSQEELKFNFSVVKTDGTFLTVNEDKSVLIKKENNQDFEKLSPAYGTINIPSGFKGVVYVPFTSLNSQAGDNNQYSFSNISSWGISITTEENKEKDIHLGGFVLIPKDDSLVKYGDLNFKIEGDDRVQIPVQGEAISIYKTSLNEDNVIYSLAEDYEGVSIDKDGRLTLNTSINVEKIKIEAKYEYLIVKKEIQLYRSWTLGAKEIDGTSKSIPGYAEVKNLMGGIYTLIMSQRFIDFIRGICIVFVLIFSGLYIFWSRKKNLR</sequence>
<evidence type="ECO:0000313" key="3">
    <source>
        <dbReference type="Proteomes" id="UP000184241"/>
    </source>
</evidence>
<keyword evidence="1" id="KW-0812">Transmembrane</keyword>